<dbReference type="Gene3D" id="1.20.1640.10">
    <property type="entry name" value="Multidrug efflux transporter AcrB transmembrane domain"/>
    <property type="match status" value="2"/>
</dbReference>
<name>A0AA86J0N8_9BURK</name>
<dbReference type="Gene3D" id="3.30.70.1320">
    <property type="entry name" value="Multidrug efflux transporter AcrB pore domain like"/>
    <property type="match status" value="1"/>
</dbReference>
<feature type="transmembrane region" description="Helical" evidence="1">
    <location>
        <begin position="340"/>
        <end position="359"/>
    </location>
</feature>
<sequence>MNAASRRRVDRSGPLAWMTKNTVAANILMWFCLIGGVIGFMNMTKEVFPEFELDLVTITVAYPGASPQDVEQGIVLAVEEAISAIEGIVEVNSTANEGSASVVVEIDESEDAQAVYDRIKQEVDRITTFPGDAEVPNVALTARKRGVVTLVVYGETDELSLRNLAEEVRDGLLQNPGITQVDLAETREQEIHIEVPEAKLNAFGLSLQGIADNIRANVVEVSGGSISTQSGEILLRVSERRDFANEFAALPIVSPVAGTPLKLGDIATVRDGFQDVDKYATFNGKPSIEISVSRIGDQTPIGVSEATQEALERIRPLMPEGVDIAVVSDSSSTYKQRQELLASNALQGLLLVMVLLTLFLDWKLAFWICMGIPTAFLGAMLLLPLFGVTFNMISMFAFIIALGIVVDDAIVAGENIYEYRQQGMSLLDASIQGARDVALPVTFSILTNVAAFAPLLFVPGFLGKIWASIPLVVCTVFIISLMEAIFILPAHLAHSKEGAGKFHDWQQRFSKNFSLFIERRYNPIIQKCVEYRYLSMAMGIALMIVVLAWPISGRMGFELFPQVEADLSEVRAILPLGSTNEQVNVVRDKIVASALKTVEATGGEEQSTGIYASVNENNITVKTYLTPPGIRPVPTAEFTDQWRKEVGTIPGVETMRFAADSGGPGSGPAFTVQLSHRNVDTLREASEALARELANYPMVSEIDDGFQNGKEQFSFTLKEEARRLGLSSNEIGRQVRAAFFGAEALRQQRGRNEIKVLVMRPETEQSAQTDVRDLLIRTPQGTLVPLHSVVEFDDTRAVANITRRDGRRTISVTANVNPRNQAQQVQATTVQDLMPKLMNDYPGLSYSFAGRQQDFSEATSGLGKGFMVALLMIYVLLAIPFKSYLQPFVVMLAIPFGIFGAILGHLLMGYSISIVSIMGILALAGVVVNDSLVMVDYANEKVRDGMSPYEAICSSGVRRFRPIMLTTVSTFGGLAPMIFETSRQAKFMIPMAISLGYGILFATAITLLLVPCLYLIIDDLRRLFGTSPGLEPDKIDLTKLEENSAT</sequence>
<proteinExistence type="predicted"/>
<dbReference type="Gene3D" id="3.30.70.1440">
    <property type="entry name" value="Multidrug efflux transporter AcrB pore domain"/>
    <property type="match status" value="1"/>
</dbReference>
<dbReference type="GO" id="GO:0042910">
    <property type="term" value="F:xenobiotic transmembrane transporter activity"/>
    <property type="evidence" value="ECO:0007669"/>
    <property type="project" value="TreeGrafter"/>
</dbReference>
<keyword evidence="3" id="KW-1185">Reference proteome</keyword>
<organism evidence="2 3">
    <name type="scientific">Limnobacter thiooxidans</name>
    <dbReference type="NCBI Taxonomy" id="131080"/>
    <lineage>
        <taxon>Bacteria</taxon>
        <taxon>Pseudomonadati</taxon>
        <taxon>Pseudomonadota</taxon>
        <taxon>Betaproteobacteria</taxon>
        <taxon>Burkholderiales</taxon>
        <taxon>Burkholderiaceae</taxon>
        <taxon>Limnobacter</taxon>
    </lineage>
</organism>
<reference evidence="2 3" key="1">
    <citation type="submission" date="2023-10" db="EMBL/GenBank/DDBJ databases">
        <title>Complete Genome Sequence of Limnobacter thiooxidans CS-K2T, Isolated from freshwater lake sediments in Bavaria, Germany.</title>
        <authorList>
            <person name="Naruki M."/>
            <person name="Watanabe A."/>
            <person name="Warashina T."/>
            <person name="Morita T."/>
            <person name="Arakawa K."/>
        </authorList>
    </citation>
    <scope>NUCLEOTIDE SEQUENCE [LARGE SCALE GENOMIC DNA]</scope>
    <source>
        <strain evidence="2 3">CS-K2</strain>
    </source>
</reference>
<dbReference type="AlphaFoldDB" id="A0AA86J0N8"/>
<dbReference type="RefSeq" id="WP_130558816.1">
    <property type="nucleotide sequence ID" value="NZ_AP028947.1"/>
</dbReference>
<evidence type="ECO:0000256" key="1">
    <source>
        <dbReference type="SAM" id="Phobius"/>
    </source>
</evidence>
<feature type="transmembrane region" description="Helical" evidence="1">
    <location>
        <begin position="465"/>
        <end position="488"/>
    </location>
</feature>
<feature type="transmembrane region" description="Helical" evidence="1">
    <location>
        <begin position="888"/>
        <end position="908"/>
    </location>
</feature>
<evidence type="ECO:0000313" key="2">
    <source>
        <dbReference type="EMBL" id="BET25471.1"/>
    </source>
</evidence>
<keyword evidence="1" id="KW-0472">Membrane</keyword>
<dbReference type="Proteomes" id="UP001329151">
    <property type="component" value="Chromosome"/>
</dbReference>
<keyword evidence="1" id="KW-1133">Transmembrane helix</keyword>
<dbReference type="KEGG" id="lto:RGQ30_09720"/>
<feature type="transmembrane region" description="Helical" evidence="1">
    <location>
        <begin position="914"/>
        <end position="939"/>
    </location>
</feature>
<dbReference type="PRINTS" id="PR00702">
    <property type="entry name" value="ACRIFLAVINRP"/>
</dbReference>
<dbReference type="SUPFAM" id="SSF82866">
    <property type="entry name" value="Multidrug efflux transporter AcrB transmembrane domain"/>
    <property type="match status" value="2"/>
</dbReference>
<dbReference type="SUPFAM" id="SSF82693">
    <property type="entry name" value="Multidrug efflux transporter AcrB pore domain, PN1, PN2, PC1 and PC2 subdomains"/>
    <property type="match status" value="2"/>
</dbReference>
<dbReference type="InterPro" id="IPR027463">
    <property type="entry name" value="AcrB_DN_DC_subdom"/>
</dbReference>
<dbReference type="EMBL" id="AP028947">
    <property type="protein sequence ID" value="BET25471.1"/>
    <property type="molecule type" value="Genomic_DNA"/>
</dbReference>
<feature type="transmembrane region" description="Helical" evidence="1">
    <location>
        <begin position="437"/>
        <end position="459"/>
    </location>
</feature>
<accession>A0AA86J0N8</accession>
<feature type="transmembrane region" description="Helical" evidence="1">
    <location>
        <begin position="21"/>
        <end position="41"/>
    </location>
</feature>
<dbReference type="Gene3D" id="3.30.2090.10">
    <property type="entry name" value="Multidrug efflux transporter AcrB TolC docking domain, DN and DC subdomains"/>
    <property type="match status" value="2"/>
</dbReference>
<dbReference type="Pfam" id="PF00873">
    <property type="entry name" value="ACR_tran"/>
    <property type="match status" value="1"/>
</dbReference>
<protein>
    <submittedName>
        <fullName evidence="2">Efflux RND transporter permease subunit</fullName>
    </submittedName>
</protein>
<feature type="transmembrane region" description="Helical" evidence="1">
    <location>
        <begin position="861"/>
        <end position="881"/>
    </location>
</feature>
<dbReference type="GO" id="GO:0005886">
    <property type="term" value="C:plasma membrane"/>
    <property type="evidence" value="ECO:0007669"/>
    <property type="project" value="TreeGrafter"/>
</dbReference>
<dbReference type="InterPro" id="IPR001036">
    <property type="entry name" value="Acrflvin-R"/>
</dbReference>
<dbReference type="PANTHER" id="PTHR32063">
    <property type="match status" value="1"/>
</dbReference>
<dbReference type="Gene3D" id="3.30.70.1430">
    <property type="entry name" value="Multidrug efflux transporter AcrB pore domain"/>
    <property type="match status" value="2"/>
</dbReference>
<feature type="transmembrane region" description="Helical" evidence="1">
    <location>
        <begin position="364"/>
        <end position="386"/>
    </location>
</feature>
<evidence type="ECO:0000313" key="3">
    <source>
        <dbReference type="Proteomes" id="UP001329151"/>
    </source>
</evidence>
<feature type="transmembrane region" description="Helical" evidence="1">
    <location>
        <begin position="991"/>
        <end position="1017"/>
    </location>
</feature>
<keyword evidence="1" id="KW-0812">Transmembrane</keyword>
<dbReference type="PANTHER" id="PTHR32063:SF33">
    <property type="entry name" value="RND SUPERFAMILY EFFLUX PUMP PERMEASE COMPONENT"/>
    <property type="match status" value="1"/>
</dbReference>
<feature type="transmembrane region" description="Helical" evidence="1">
    <location>
        <begin position="533"/>
        <end position="551"/>
    </location>
</feature>
<gene>
    <name evidence="2" type="ORF">RGQ30_09720</name>
</gene>
<dbReference type="SUPFAM" id="SSF82714">
    <property type="entry name" value="Multidrug efflux transporter AcrB TolC docking domain, DN and DC subdomains"/>
    <property type="match status" value="2"/>
</dbReference>
<feature type="transmembrane region" description="Helical" evidence="1">
    <location>
        <begin position="392"/>
        <end position="417"/>
    </location>
</feature>